<proteinExistence type="predicted"/>
<dbReference type="PIRSF" id="PIRSF006603">
    <property type="entry name" value="DinF"/>
    <property type="match status" value="1"/>
</dbReference>
<dbReference type="GO" id="GO:0005886">
    <property type="term" value="C:plasma membrane"/>
    <property type="evidence" value="ECO:0007669"/>
    <property type="project" value="UniProtKB-SubCell"/>
</dbReference>
<name>A0A839V800_9GAMM</name>
<feature type="transmembrane region" description="Helical" evidence="7">
    <location>
        <begin position="167"/>
        <end position="190"/>
    </location>
</feature>
<dbReference type="Pfam" id="PF01554">
    <property type="entry name" value="MatE"/>
    <property type="match status" value="2"/>
</dbReference>
<feature type="transmembrane region" description="Helical" evidence="7">
    <location>
        <begin position="238"/>
        <end position="263"/>
    </location>
</feature>
<keyword evidence="3" id="KW-1003">Cell membrane</keyword>
<reference evidence="8 9" key="1">
    <citation type="submission" date="2020-08" db="EMBL/GenBank/DDBJ databases">
        <title>Genomic Encyclopedia of Type Strains, Phase III (KMG-III): the genomes of soil and plant-associated and newly described type strains.</title>
        <authorList>
            <person name="Whitman W."/>
        </authorList>
    </citation>
    <scope>NUCLEOTIDE SEQUENCE [LARGE SCALE GENOMIC DNA]</scope>
    <source>
        <strain evidence="8 9">CECT 7282</strain>
    </source>
</reference>
<evidence type="ECO:0000256" key="5">
    <source>
        <dbReference type="ARBA" id="ARBA00022989"/>
    </source>
</evidence>
<keyword evidence="6 7" id="KW-0472">Membrane</keyword>
<evidence type="ECO:0000313" key="8">
    <source>
        <dbReference type="EMBL" id="MBB3188847.1"/>
    </source>
</evidence>
<comment type="subcellular location">
    <subcellularLocation>
        <location evidence="1">Cell inner membrane</location>
        <topology evidence="1">Multi-pass membrane protein</topology>
    </subcellularLocation>
</comment>
<feature type="transmembrane region" description="Helical" evidence="7">
    <location>
        <begin position="53"/>
        <end position="79"/>
    </location>
</feature>
<dbReference type="PANTHER" id="PTHR43549">
    <property type="entry name" value="MULTIDRUG RESISTANCE PROTEIN YPNP-RELATED"/>
    <property type="match status" value="1"/>
</dbReference>
<dbReference type="InterPro" id="IPR048279">
    <property type="entry name" value="MdtK-like"/>
</dbReference>
<dbReference type="Proteomes" id="UP000547614">
    <property type="component" value="Unassembled WGS sequence"/>
</dbReference>
<keyword evidence="9" id="KW-1185">Reference proteome</keyword>
<dbReference type="PANTHER" id="PTHR43549:SF3">
    <property type="entry name" value="MULTIDRUG RESISTANCE PROTEIN YPNP-RELATED"/>
    <property type="match status" value="1"/>
</dbReference>
<dbReference type="GO" id="GO:0015297">
    <property type="term" value="F:antiporter activity"/>
    <property type="evidence" value="ECO:0007669"/>
    <property type="project" value="InterPro"/>
</dbReference>
<evidence type="ECO:0000256" key="6">
    <source>
        <dbReference type="ARBA" id="ARBA00023136"/>
    </source>
</evidence>
<accession>A0A839V800</accession>
<sequence>MTHAEPDPLPLGRRLWHQTWPMAIGVLALLGFQLVDSAFIARLGTAPLAAQSFTFPLSFLIIGIQVGLGIAIAALVSRALGAGETARVRRLGSLVLLVGTATIALLAVALWGWQAPIFTRLGADAAGRELIRDYWGPQLLAAWLGAVLYFGYSLFRAHGNTRLPGSLMVATSLINLVLDPLLIFGVGAWPGLGLPGAAWATVLAFTSGLVVLGWRLAGTDWLAVSGLGREVRVSLRPFAGIAGPAMVSQLMPPLAALLAISVVARLGEPQVAAWGLASRLETLSLMVVLALTMSLPPWLGRCYGAGDWEQVHRLMRLALGVVVVWQLALGGVMAAMAPWVALMLSGTPEVQGELAVLIRFLLPSYAALGVCMLVVSAGNALGWPLRAMLMSGARLFVFYLPCLWLGAWLGGLTGLAMGAALGNLLAGITAWQVLRRILASPRRCPAKTA</sequence>
<evidence type="ECO:0000313" key="9">
    <source>
        <dbReference type="Proteomes" id="UP000547614"/>
    </source>
</evidence>
<feature type="transmembrane region" description="Helical" evidence="7">
    <location>
        <begin position="134"/>
        <end position="155"/>
    </location>
</feature>
<feature type="transmembrane region" description="Helical" evidence="7">
    <location>
        <begin position="387"/>
        <end position="409"/>
    </location>
</feature>
<dbReference type="InterPro" id="IPR052031">
    <property type="entry name" value="Membrane_Transporter-Flippase"/>
</dbReference>
<organism evidence="8 9">
    <name type="scientific">Halomonas cerina</name>
    <dbReference type="NCBI Taxonomy" id="447424"/>
    <lineage>
        <taxon>Bacteria</taxon>
        <taxon>Pseudomonadati</taxon>
        <taxon>Pseudomonadota</taxon>
        <taxon>Gammaproteobacteria</taxon>
        <taxon>Oceanospirillales</taxon>
        <taxon>Halomonadaceae</taxon>
        <taxon>Halomonas</taxon>
    </lineage>
</organism>
<protein>
    <submittedName>
        <fullName evidence="8">Putative MATE family efflux protein</fullName>
    </submittedName>
</protein>
<comment type="caution">
    <text evidence="8">The sequence shown here is derived from an EMBL/GenBank/DDBJ whole genome shotgun (WGS) entry which is preliminary data.</text>
</comment>
<dbReference type="InterPro" id="IPR002528">
    <property type="entry name" value="MATE_fam"/>
</dbReference>
<feature type="transmembrane region" description="Helical" evidence="7">
    <location>
        <begin position="283"/>
        <end position="305"/>
    </location>
</feature>
<feature type="transmembrane region" description="Helical" evidence="7">
    <location>
        <begin position="196"/>
        <end position="217"/>
    </location>
</feature>
<dbReference type="GO" id="GO:0042910">
    <property type="term" value="F:xenobiotic transmembrane transporter activity"/>
    <property type="evidence" value="ECO:0007669"/>
    <property type="project" value="InterPro"/>
</dbReference>
<feature type="transmembrane region" description="Helical" evidence="7">
    <location>
        <begin position="91"/>
        <end position="114"/>
    </location>
</feature>
<gene>
    <name evidence="8" type="ORF">FHR94_000065</name>
</gene>
<dbReference type="AlphaFoldDB" id="A0A839V800"/>
<evidence type="ECO:0000256" key="3">
    <source>
        <dbReference type="ARBA" id="ARBA00022475"/>
    </source>
</evidence>
<evidence type="ECO:0000256" key="1">
    <source>
        <dbReference type="ARBA" id="ARBA00004429"/>
    </source>
</evidence>
<feature type="transmembrane region" description="Helical" evidence="7">
    <location>
        <begin position="20"/>
        <end position="41"/>
    </location>
</feature>
<keyword evidence="2" id="KW-0813">Transport</keyword>
<dbReference type="EMBL" id="JACHXP010000001">
    <property type="protein sequence ID" value="MBB3188847.1"/>
    <property type="molecule type" value="Genomic_DNA"/>
</dbReference>
<evidence type="ECO:0000256" key="2">
    <source>
        <dbReference type="ARBA" id="ARBA00022448"/>
    </source>
</evidence>
<keyword evidence="5 7" id="KW-1133">Transmembrane helix</keyword>
<keyword evidence="4 7" id="KW-0812">Transmembrane</keyword>
<evidence type="ECO:0000256" key="7">
    <source>
        <dbReference type="SAM" id="Phobius"/>
    </source>
</evidence>
<evidence type="ECO:0000256" key="4">
    <source>
        <dbReference type="ARBA" id="ARBA00022692"/>
    </source>
</evidence>
<feature type="transmembrane region" description="Helical" evidence="7">
    <location>
        <begin position="354"/>
        <end position="375"/>
    </location>
</feature>
<feature type="transmembrane region" description="Helical" evidence="7">
    <location>
        <begin position="317"/>
        <end position="342"/>
    </location>
</feature>